<dbReference type="AlphaFoldDB" id="A0A9Q8WNB9"/>
<reference evidence="1" key="1">
    <citation type="journal article" date="2021" name="Mol. Plant Microbe Interact.">
        <title>Complete Genome Sequence of the Plant-Pathogenic Fungus Colletotrichum lupini.</title>
        <authorList>
            <person name="Baroncelli R."/>
            <person name="Pensec F."/>
            <person name="Da Lio D."/>
            <person name="Boufleur T."/>
            <person name="Vicente I."/>
            <person name="Sarrocco S."/>
            <person name="Picot A."/>
            <person name="Baraldi E."/>
            <person name="Sukno S."/>
            <person name="Thon M."/>
            <person name="Le Floch G."/>
        </authorList>
    </citation>
    <scope>NUCLEOTIDE SEQUENCE</scope>
    <source>
        <strain evidence="1">IMI 504893</strain>
    </source>
</reference>
<evidence type="ECO:0000313" key="1">
    <source>
        <dbReference type="EMBL" id="UQC89541.1"/>
    </source>
</evidence>
<organism evidence="1 2">
    <name type="scientific">Colletotrichum lupini</name>
    <dbReference type="NCBI Taxonomy" id="145971"/>
    <lineage>
        <taxon>Eukaryota</taxon>
        <taxon>Fungi</taxon>
        <taxon>Dikarya</taxon>
        <taxon>Ascomycota</taxon>
        <taxon>Pezizomycotina</taxon>
        <taxon>Sordariomycetes</taxon>
        <taxon>Hypocreomycetidae</taxon>
        <taxon>Glomerellales</taxon>
        <taxon>Glomerellaceae</taxon>
        <taxon>Colletotrichum</taxon>
        <taxon>Colletotrichum acutatum species complex</taxon>
    </lineage>
</organism>
<dbReference type="Proteomes" id="UP000830671">
    <property type="component" value="Chromosome 8"/>
</dbReference>
<protein>
    <submittedName>
        <fullName evidence="1">Uncharacterized protein</fullName>
    </submittedName>
</protein>
<accession>A0A9Q8WNB9</accession>
<dbReference type="EMBL" id="CP019480">
    <property type="protein sequence ID" value="UQC89541.1"/>
    <property type="molecule type" value="Genomic_DNA"/>
</dbReference>
<sequence>MPMPRFVAEGLTEEYFDEVAWPAYKAYHSHHEPEDDGSRPATYRELLRWAMDQIFRVNGVVGHPYRNGQGDQQSQGREQTNELLEADGILGWKRQLVTEAWSWGHFILSSRKTQLLKHYQPRTLLLCLIRCQLRSFPESKLEVLGLDSTEELLPWRASILTADETGWTSTMFKKHLQLASGIATWSYVPVPTSLYGFEPDAFPRRGPSTHSLHNDPFSFQVFVLNTCHDFFGWLSEEQDRRSTISEIIVKLGMLEVIVPAPRQPAVSKPLHERR</sequence>
<dbReference type="KEGG" id="clup:CLUP02_15072"/>
<dbReference type="RefSeq" id="XP_049151142.1">
    <property type="nucleotide sequence ID" value="XM_049293996.1"/>
</dbReference>
<proteinExistence type="predicted"/>
<keyword evidence="2" id="KW-1185">Reference proteome</keyword>
<dbReference type="GeneID" id="73349006"/>
<gene>
    <name evidence="1" type="ORF">CLUP02_15072</name>
</gene>
<name>A0A9Q8WNB9_9PEZI</name>
<evidence type="ECO:0000313" key="2">
    <source>
        <dbReference type="Proteomes" id="UP000830671"/>
    </source>
</evidence>